<proteinExistence type="inferred from homology"/>
<evidence type="ECO:0000313" key="4">
    <source>
        <dbReference type="Proteomes" id="UP000639516"/>
    </source>
</evidence>
<organism evidence="3 4">
    <name type="scientific">Bradyrhizobium campsiandrae</name>
    <dbReference type="NCBI Taxonomy" id="1729892"/>
    <lineage>
        <taxon>Bacteria</taxon>
        <taxon>Pseudomonadati</taxon>
        <taxon>Pseudomonadota</taxon>
        <taxon>Alphaproteobacteria</taxon>
        <taxon>Hyphomicrobiales</taxon>
        <taxon>Nitrobacteraceae</taxon>
        <taxon>Bradyrhizobium</taxon>
    </lineage>
</organism>
<dbReference type="Proteomes" id="UP000639516">
    <property type="component" value="Unassembled WGS sequence"/>
</dbReference>
<dbReference type="InterPro" id="IPR000468">
    <property type="entry name" value="Barstar"/>
</dbReference>
<dbReference type="SUPFAM" id="SSF52038">
    <property type="entry name" value="Barstar-related"/>
    <property type="match status" value="1"/>
</dbReference>
<reference evidence="3 4" key="1">
    <citation type="journal article" date="2020" name="Arch. Microbiol.">
        <title>Bradyrhizobium campsiandrae sp. nov., a nitrogen-fixing bacterial strain isolated from a native leguminous tree from the Amazon adapted to flooded conditions.</title>
        <authorList>
            <person name="Cabral Michel D."/>
            <person name="Martins da Costa E."/>
            <person name="Azarias Guimaraes A."/>
            <person name="Soares de Carvalho T."/>
            <person name="Santos de Castro Caputo P."/>
            <person name="Willems A."/>
            <person name="de Souza Moreira F.M."/>
        </authorList>
    </citation>
    <scope>NUCLEOTIDE SEQUENCE [LARGE SCALE GENOMIC DNA]</scope>
    <source>
        <strain evidence="4">INPA 384B</strain>
    </source>
</reference>
<comment type="similarity">
    <text evidence="1">Belongs to the barstar family.</text>
</comment>
<dbReference type="InterPro" id="IPR035905">
    <property type="entry name" value="Barstar-like_sf"/>
</dbReference>
<evidence type="ECO:0000256" key="1">
    <source>
        <dbReference type="ARBA" id="ARBA00006845"/>
    </source>
</evidence>
<dbReference type="Pfam" id="PF01337">
    <property type="entry name" value="Barstar"/>
    <property type="match status" value="1"/>
</dbReference>
<comment type="caution">
    <text evidence="3">The sequence shown here is derived from an EMBL/GenBank/DDBJ whole genome shotgun (WGS) entry which is preliminary data.</text>
</comment>
<accession>A0ABR7UA97</accession>
<protein>
    <submittedName>
        <fullName evidence="3">Barstar family protein</fullName>
    </submittedName>
</protein>
<keyword evidence="4" id="KW-1185">Reference proteome</keyword>
<evidence type="ECO:0000259" key="2">
    <source>
        <dbReference type="Pfam" id="PF01337"/>
    </source>
</evidence>
<dbReference type="RefSeq" id="WP_188103787.1">
    <property type="nucleotide sequence ID" value="NZ_JAANIH010000035.1"/>
</dbReference>
<name>A0ABR7UA97_9BRAD</name>
<sequence>MPDGFEFGDDGSSSDVTVRANVPRKIAHKTALLATIATQLRFPDYFGGNWDALEECICDLSWLPTGRVLVKHDDLPLVDDVRNAIVYVAILNSAARKMSKSKQHPLSIVFPAQYRDQVLWLLRSSKIL</sequence>
<feature type="domain" description="Barstar (barnase inhibitor)" evidence="2">
    <location>
        <begin position="24"/>
        <end position="107"/>
    </location>
</feature>
<dbReference type="Gene3D" id="3.30.370.10">
    <property type="entry name" value="Barstar-like"/>
    <property type="match status" value="1"/>
</dbReference>
<dbReference type="EMBL" id="JAATTO010000032">
    <property type="protein sequence ID" value="MBC9980964.1"/>
    <property type="molecule type" value="Genomic_DNA"/>
</dbReference>
<evidence type="ECO:0000313" key="3">
    <source>
        <dbReference type="EMBL" id="MBC9980964.1"/>
    </source>
</evidence>
<gene>
    <name evidence="3" type="ORF">HA482_22440</name>
</gene>